<accession>A0ABQ9IEG7</accession>
<proteinExistence type="predicted"/>
<keyword evidence="2" id="KW-1185">Reference proteome</keyword>
<evidence type="ECO:0000313" key="2">
    <source>
        <dbReference type="Proteomes" id="UP001159363"/>
    </source>
</evidence>
<reference evidence="1 2" key="1">
    <citation type="submission" date="2023-02" db="EMBL/GenBank/DDBJ databases">
        <title>LHISI_Scaffold_Assembly.</title>
        <authorList>
            <person name="Stuart O.P."/>
            <person name="Cleave R."/>
            <person name="Magrath M.J.L."/>
            <person name="Mikheyev A.S."/>
        </authorList>
    </citation>
    <scope>NUCLEOTIDE SEQUENCE [LARGE SCALE GENOMIC DNA]</scope>
    <source>
        <strain evidence="1">Daus_M_001</strain>
        <tissue evidence="1">Leg muscle</tissue>
    </source>
</reference>
<comment type="caution">
    <text evidence="1">The sequence shown here is derived from an EMBL/GenBank/DDBJ whole genome shotgun (WGS) entry which is preliminary data.</text>
</comment>
<name>A0ABQ9IEG7_9NEOP</name>
<dbReference type="Proteomes" id="UP001159363">
    <property type="component" value="Chromosome 1"/>
</dbReference>
<gene>
    <name evidence="1" type="ORF">PR048_000390</name>
</gene>
<organism evidence="1 2">
    <name type="scientific">Dryococelus australis</name>
    <dbReference type="NCBI Taxonomy" id="614101"/>
    <lineage>
        <taxon>Eukaryota</taxon>
        <taxon>Metazoa</taxon>
        <taxon>Ecdysozoa</taxon>
        <taxon>Arthropoda</taxon>
        <taxon>Hexapoda</taxon>
        <taxon>Insecta</taxon>
        <taxon>Pterygota</taxon>
        <taxon>Neoptera</taxon>
        <taxon>Polyneoptera</taxon>
        <taxon>Phasmatodea</taxon>
        <taxon>Verophasmatodea</taxon>
        <taxon>Anareolatae</taxon>
        <taxon>Phasmatidae</taxon>
        <taxon>Eurycanthinae</taxon>
        <taxon>Dryococelus</taxon>
    </lineage>
</organism>
<evidence type="ECO:0000313" key="1">
    <source>
        <dbReference type="EMBL" id="KAJ8895065.1"/>
    </source>
</evidence>
<dbReference type="EMBL" id="JARBHB010000001">
    <property type="protein sequence ID" value="KAJ8895065.1"/>
    <property type="molecule type" value="Genomic_DNA"/>
</dbReference>
<sequence length="462" mass="52215">MRVIDVSMEQCWSEGVGETGDLRENPPTNGIVRHDSHMRNPDYTAQECDMLQDMFKVCAMGIDAALQKSFNGWSQPCKHIDFNSGTEVLSHDPVGRSRRDLGQAIREDMELVRHTHSVRCRIATQLWRAIRQSERESNVASLVGSERIAVGYPRVNPNCEEVAVVARTRQIGETDMRVQAFERPVHMASEKLEVTVNGLYVGPPVFREKNPGLVVLQNDVSSETTWWLEDVDFHASCLIASHSRTLSAWCPHTMRNSSRPGLHSLGLEEIRSVCGNGLEASGELRRLYRPGPYRPGLYRPGLYRPELYRPELACVGRQRVFRDQYTPRVARTNVDSSDDGDDKSATVVCDILLRAHCFASCAGEWNRRKESFHTIAKAEGRAMKGFESQTRAADSGRIVFGRYRRMLWIADLVLSARLEPILYHLADDIKTNMTSLARATDIQDGGQHQDHLADDRRIKLEA</sequence>
<protein>
    <submittedName>
        <fullName evidence="1">Uncharacterized protein</fullName>
    </submittedName>
</protein>